<dbReference type="EMBL" id="BONF01000005">
    <property type="protein sequence ID" value="GIF79489.1"/>
    <property type="molecule type" value="Genomic_DNA"/>
</dbReference>
<dbReference type="RefSeq" id="WP_203741946.1">
    <property type="nucleotide sequence ID" value="NZ_BONF01000005.1"/>
</dbReference>
<dbReference type="PROSITE" id="PS51257">
    <property type="entry name" value="PROKAR_LIPOPROTEIN"/>
    <property type="match status" value="1"/>
</dbReference>
<dbReference type="Proteomes" id="UP000601223">
    <property type="component" value="Unassembled WGS sequence"/>
</dbReference>
<sequence length="79" mass="7820">MTDKNPLRSPAVIIGGVVVLVAALACAMDDDDDCDSQPAPRQTVFAAGNSGIRLAEPPASAEPLPASGGFGTHLASCGG</sequence>
<evidence type="ECO:0000313" key="2">
    <source>
        <dbReference type="Proteomes" id="UP000601223"/>
    </source>
</evidence>
<organism evidence="1 2">
    <name type="scientific">Catellatospora bangladeshensis</name>
    <dbReference type="NCBI Taxonomy" id="310355"/>
    <lineage>
        <taxon>Bacteria</taxon>
        <taxon>Bacillati</taxon>
        <taxon>Actinomycetota</taxon>
        <taxon>Actinomycetes</taxon>
        <taxon>Micromonosporales</taxon>
        <taxon>Micromonosporaceae</taxon>
        <taxon>Catellatospora</taxon>
    </lineage>
</organism>
<accession>A0A8J3JK84</accession>
<name>A0A8J3JK84_9ACTN</name>
<dbReference type="AlphaFoldDB" id="A0A8J3JK84"/>
<protein>
    <submittedName>
        <fullName evidence="1">Uncharacterized protein</fullName>
    </submittedName>
</protein>
<gene>
    <name evidence="1" type="ORF">Cba03nite_08380</name>
</gene>
<proteinExistence type="predicted"/>
<evidence type="ECO:0000313" key="1">
    <source>
        <dbReference type="EMBL" id="GIF79489.1"/>
    </source>
</evidence>
<comment type="caution">
    <text evidence="1">The sequence shown here is derived from an EMBL/GenBank/DDBJ whole genome shotgun (WGS) entry which is preliminary data.</text>
</comment>
<keyword evidence="2" id="KW-1185">Reference proteome</keyword>
<reference evidence="1 2" key="1">
    <citation type="submission" date="2021-01" db="EMBL/GenBank/DDBJ databases">
        <title>Whole genome shotgun sequence of Catellatospora bangladeshensis NBRC 107357.</title>
        <authorList>
            <person name="Komaki H."/>
            <person name="Tamura T."/>
        </authorList>
    </citation>
    <scope>NUCLEOTIDE SEQUENCE [LARGE SCALE GENOMIC DNA]</scope>
    <source>
        <strain evidence="1 2">NBRC 107357</strain>
    </source>
</reference>